<keyword evidence="1" id="KW-0722">Serine protease inhibitor</keyword>
<evidence type="ECO:0000313" key="5">
    <source>
        <dbReference type="Proteomes" id="UP001175271"/>
    </source>
</evidence>
<dbReference type="InterPro" id="IPR036084">
    <property type="entry name" value="Ser_inhib-like_sf"/>
</dbReference>
<evidence type="ECO:0000256" key="2">
    <source>
        <dbReference type="ARBA" id="ARBA00023157"/>
    </source>
</evidence>
<dbReference type="PANTHER" id="PTHR23259">
    <property type="entry name" value="RIDDLE"/>
    <property type="match status" value="1"/>
</dbReference>
<keyword evidence="5" id="KW-1185">Reference proteome</keyword>
<accession>A0AA39HX26</accession>
<dbReference type="AlphaFoldDB" id="A0AA39HX26"/>
<name>A0AA39HX26_9BILA</name>
<keyword evidence="3" id="KW-0732">Signal</keyword>
<reference evidence="4" key="1">
    <citation type="submission" date="2023-06" db="EMBL/GenBank/DDBJ databases">
        <title>Genomic analysis of the entomopathogenic nematode Steinernema hermaphroditum.</title>
        <authorList>
            <person name="Schwarz E.M."/>
            <person name="Heppert J.K."/>
            <person name="Baniya A."/>
            <person name="Schwartz H.T."/>
            <person name="Tan C.-H."/>
            <person name="Antoshechkin I."/>
            <person name="Sternberg P.W."/>
            <person name="Goodrich-Blair H."/>
            <person name="Dillman A.R."/>
        </authorList>
    </citation>
    <scope>NUCLEOTIDE SEQUENCE</scope>
    <source>
        <strain evidence="4">PS9179</strain>
        <tissue evidence="4">Whole animal</tissue>
    </source>
</reference>
<evidence type="ECO:0000313" key="4">
    <source>
        <dbReference type="EMBL" id="KAK0412467.1"/>
    </source>
</evidence>
<keyword evidence="2" id="KW-1015">Disulfide bond</keyword>
<evidence type="ECO:0000256" key="1">
    <source>
        <dbReference type="ARBA" id="ARBA00022900"/>
    </source>
</evidence>
<gene>
    <name evidence="4" type="ORF">QR680_006224</name>
</gene>
<dbReference type="PANTHER" id="PTHR23259:SF70">
    <property type="entry name" value="ACCESSORY GLAND PROTEIN ACP62F-RELATED"/>
    <property type="match status" value="1"/>
</dbReference>
<feature type="signal peptide" evidence="3">
    <location>
        <begin position="1"/>
        <end position="19"/>
    </location>
</feature>
<dbReference type="SUPFAM" id="SSF57567">
    <property type="entry name" value="Serine protease inhibitors"/>
    <property type="match status" value="2"/>
</dbReference>
<evidence type="ECO:0008006" key="6">
    <source>
        <dbReference type="Google" id="ProtNLM"/>
    </source>
</evidence>
<dbReference type="GO" id="GO:0004867">
    <property type="term" value="F:serine-type endopeptidase inhibitor activity"/>
    <property type="evidence" value="ECO:0007669"/>
    <property type="project" value="UniProtKB-KW"/>
</dbReference>
<dbReference type="EMBL" id="JAUCMV010000003">
    <property type="protein sequence ID" value="KAK0412467.1"/>
    <property type="molecule type" value="Genomic_DNA"/>
</dbReference>
<comment type="caution">
    <text evidence="4">The sequence shown here is derived from an EMBL/GenBank/DDBJ whole genome shotgun (WGS) entry which is preliminary data.</text>
</comment>
<dbReference type="CDD" id="cd19941">
    <property type="entry name" value="TIL"/>
    <property type="match status" value="1"/>
</dbReference>
<organism evidence="4 5">
    <name type="scientific">Steinernema hermaphroditum</name>
    <dbReference type="NCBI Taxonomy" id="289476"/>
    <lineage>
        <taxon>Eukaryota</taxon>
        <taxon>Metazoa</taxon>
        <taxon>Ecdysozoa</taxon>
        <taxon>Nematoda</taxon>
        <taxon>Chromadorea</taxon>
        <taxon>Rhabditida</taxon>
        <taxon>Tylenchina</taxon>
        <taxon>Panagrolaimomorpha</taxon>
        <taxon>Strongyloidoidea</taxon>
        <taxon>Steinernematidae</taxon>
        <taxon>Steinernema</taxon>
    </lineage>
</organism>
<evidence type="ECO:0000256" key="3">
    <source>
        <dbReference type="SAM" id="SignalP"/>
    </source>
</evidence>
<protein>
    <recommendedName>
        <fullName evidence="6">TIL domain-containing protein</fullName>
    </recommendedName>
</protein>
<keyword evidence="1" id="KW-0646">Protease inhibitor</keyword>
<dbReference type="Gene3D" id="2.10.25.10">
    <property type="entry name" value="Laminin"/>
    <property type="match status" value="1"/>
</dbReference>
<proteinExistence type="predicted"/>
<dbReference type="InterPro" id="IPR051368">
    <property type="entry name" value="SerProtInhib-TIL_Domain"/>
</dbReference>
<dbReference type="Proteomes" id="UP001175271">
    <property type="component" value="Unassembled WGS sequence"/>
</dbReference>
<sequence length="279" mass="31034">MIVSRQTFLILIIAGVALANVTKLRNGGRVIRDCPENEYFVQCRACEGTCENPEPVCTRMCRPAGCFCNPSDGFVRKNGRCIEKERCRPPNPIDVCKGFKCRAGTYCEPQHVKPCPDLTKPCEEKPQKIIEIVMTFKACVLLSFSLLVFTSAYAKTTNVCDENEEFSETALMQRTCNDSVSFNYTSSTKCYCSHEKGFAITSEAKCVPLNECPVDGTLPPTSAPSECNENEVRSEKPLFERICEFPTPMIGMKPSKCYCPLSEALALDGEKCVRLEDCS</sequence>
<feature type="chain" id="PRO_5041373061" description="TIL domain-containing protein" evidence="3">
    <location>
        <begin position="20"/>
        <end position="279"/>
    </location>
</feature>